<accession>A0A3M7Q1A3</accession>
<evidence type="ECO:0000313" key="3">
    <source>
        <dbReference type="Proteomes" id="UP000276133"/>
    </source>
</evidence>
<organism evidence="2 3">
    <name type="scientific">Brachionus plicatilis</name>
    <name type="common">Marine rotifer</name>
    <name type="synonym">Brachionus muelleri</name>
    <dbReference type="NCBI Taxonomy" id="10195"/>
    <lineage>
        <taxon>Eukaryota</taxon>
        <taxon>Metazoa</taxon>
        <taxon>Spiralia</taxon>
        <taxon>Gnathifera</taxon>
        <taxon>Rotifera</taxon>
        <taxon>Eurotatoria</taxon>
        <taxon>Monogononta</taxon>
        <taxon>Pseudotrocha</taxon>
        <taxon>Ploima</taxon>
        <taxon>Brachionidae</taxon>
        <taxon>Brachionus</taxon>
    </lineage>
</organism>
<dbReference type="Proteomes" id="UP000276133">
    <property type="component" value="Unassembled WGS sequence"/>
</dbReference>
<keyword evidence="1" id="KW-0472">Membrane</keyword>
<keyword evidence="1" id="KW-1133">Transmembrane helix</keyword>
<proteinExistence type="predicted"/>
<feature type="transmembrane region" description="Helical" evidence="1">
    <location>
        <begin position="41"/>
        <end position="62"/>
    </location>
</feature>
<comment type="caution">
    <text evidence="2">The sequence shown here is derived from an EMBL/GenBank/DDBJ whole genome shotgun (WGS) entry which is preliminary data.</text>
</comment>
<dbReference type="EMBL" id="REGN01007819">
    <property type="protein sequence ID" value="RNA05207.1"/>
    <property type="molecule type" value="Genomic_DNA"/>
</dbReference>
<evidence type="ECO:0000313" key="2">
    <source>
        <dbReference type="EMBL" id="RNA05207.1"/>
    </source>
</evidence>
<protein>
    <submittedName>
        <fullName evidence="2">Uncharacterized protein</fullName>
    </submittedName>
</protein>
<keyword evidence="3" id="KW-1185">Reference proteome</keyword>
<keyword evidence="1" id="KW-0812">Transmembrane</keyword>
<name>A0A3M7Q1A3_BRAPC</name>
<sequence length="64" mass="7153">MLNVFTHETGLLNHSLSSLTIRSLDHSSGMISFRHILLKKFCNSSLVIVPSAISISGMIWSFNY</sequence>
<dbReference type="AlphaFoldDB" id="A0A3M7Q1A3"/>
<reference evidence="2 3" key="1">
    <citation type="journal article" date="2018" name="Sci. Rep.">
        <title>Genomic signatures of local adaptation to the degree of environmental predictability in rotifers.</title>
        <authorList>
            <person name="Franch-Gras L."/>
            <person name="Hahn C."/>
            <person name="Garcia-Roger E.M."/>
            <person name="Carmona M.J."/>
            <person name="Serra M."/>
            <person name="Gomez A."/>
        </authorList>
    </citation>
    <scope>NUCLEOTIDE SEQUENCE [LARGE SCALE GENOMIC DNA]</scope>
    <source>
        <strain evidence="2">HYR1</strain>
    </source>
</reference>
<gene>
    <name evidence="2" type="ORF">BpHYR1_040785</name>
</gene>
<evidence type="ECO:0000256" key="1">
    <source>
        <dbReference type="SAM" id="Phobius"/>
    </source>
</evidence>